<evidence type="ECO:0000313" key="2">
    <source>
        <dbReference type="Proteomes" id="UP000717328"/>
    </source>
</evidence>
<comment type="caution">
    <text evidence="1">The sequence shown here is derived from an EMBL/GenBank/DDBJ whole genome shotgun (WGS) entry which is preliminary data.</text>
</comment>
<organism evidence="1 2">
    <name type="scientific">Sphagnurus paluster</name>
    <dbReference type="NCBI Taxonomy" id="117069"/>
    <lineage>
        <taxon>Eukaryota</taxon>
        <taxon>Fungi</taxon>
        <taxon>Dikarya</taxon>
        <taxon>Basidiomycota</taxon>
        <taxon>Agaricomycotina</taxon>
        <taxon>Agaricomycetes</taxon>
        <taxon>Agaricomycetidae</taxon>
        <taxon>Agaricales</taxon>
        <taxon>Tricholomatineae</taxon>
        <taxon>Lyophyllaceae</taxon>
        <taxon>Sphagnurus</taxon>
    </lineage>
</organism>
<evidence type="ECO:0000313" key="1">
    <source>
        <dbReference type="EMBL" id="KAG5639712.1"/>
    </source>
</evidence>
<accession>A0A9P7G2N5</accession>
<keyword evidence="2" id="KW-1185">Reference proteome</keyword>
<name>A0A9P7G2N5_9AGAR</name>
<dbReference type="EMBL" id="JABCKI010005715">
    <property type="protein sequence ID" value="KAG5639712.1"/>
    <property type="molecule type" value="Genomic_DNA"/>
</dbReference>
<protein>
    <submittedName>
        <fullName evidence="1">Uncharacterized protein</fullName>
    </submittedName>
</protein>
<dbReference type="Proteomes" id="UP000717328">
    <property type="component" value="Unassembled WGS sequence"/>
</dbReference>
<proteinExistence type="predicted"/>
<reference evidence="1" key="2">
    <citation type="submission" date="2021-10" db="EMBL/GenBank/DDBJ databases">
        <title>Phylogenomics reveals ancestral predisposition of the termite-cultivated fungus Termitomyces towards a domesticated lifestyle.</title>
        <authorList>
            <person name="Auxier B."/>
            <person name="Grum-Grzhimaylo A."/>
            <person name="Cardenas M.E."/>
            <person name="Lodge J.D."/>
            <person name="Laessoe T."/>
            <person name="Pedersen O."/>
            <person name="Smith M.E."/>
            <person name="Kuyper T.W."/>
            <person name="Franco-Molano E.A."/>
            <person name="Baroni T.J."/>
            <person name="Aanen D.K."/>
        </authorList>
    </citation>
    <scope>NUCLEOTIDE SEQUENCE</scope>
    <source>
        <strain evidence="1">D49</strain>
    </source>
</reference>
<sequence>MSAPSSYLTYQLQAFWNTLWNAPATDIPFIERKAVSRDCSLPEEIVLPPHCWTFPVLPGLKTGDPPLSDALIRNDYLEALRHLFLCIGWDYSHIPRDLGKTLWIYFILILRLHARLPTILQITSTQSVFFSEEGIDIEYNNWHVSAFAKYYGTNRVWALIGTDTIPSIYHIYGCLSIFVVQTPAPQYKLLRWTEKLDGRKAKFVLNPWTLAELICARDLQVEPCGSENSLSNFFHKYGPSARLAYRHAADLERYEDAFLCNIRSISFEDFWTAIPLALYFSLREEHIDSFDRMLVPYRNTDPLRDLEPDVEEYRDRCATPLLRLASRYVGAQIISVLSGQSDLTPTMTKDAATDKLYRHFVRNVQSTPGALDLLDDAIHRVLVVQRSWSLSDTELLPAQNGETQVYRVSDCEVAHRYLCLTDGEADAFSITSAPSPTSDSTSPLRGRLYAFPSYWNCSPSFILRENGFQKTGPEQTSFDGFLYNYSGTDVAVLKAMTTSLSWAFTGDDFKVLKAFRANRIRIIFVVPQGSRVELTVPSDMGESWVACHQLPDVKSQLDTIQNIWPTFPVDQWSDLRGF</sequence>
<dbReference type="OrthoDB" id="2340858at2759"/>
<dbReference type="AlphaFoldDB" id="A0A9P7G2N5"/>
<reference evidence="1" key="1">
    <citation type="submission" date="2021-02" db="EMBL/GenBank/DDBJ databases">
        <authorList>
            <person name="Nieuwenhuis M."/>
            <person name="Van De Peppel L.J.J."/>
        </authorList>
    </citation>
    <scope>NUCLEOTIDE SEQUENCE</scope>
    <source>
        <strain evidence="1">D49</strain>
    </source>
</reference>
<gene>
    <name evidence="1" type="ORF">H0H81_005895</name>
</gene>